<dbReference type="EMBL" id="WIUZ02000006">
    <property type="protein sequence ID" value="KAF9786186.1"/>
    <property type="molecule type" value="Genomic_DNA"/>
</dbReference>
<proteinExistence type="predicted"/>
<reference evidence="2" key="1">
    <citation type="journal article" date="2020" name="Nat. Commun.">
        <title>Large-scale genome sequencing of mycorrhizal fungi provides insights into the early evolution of symbiotic traits.</title>
        <authorList>
            <person name="Miyauchi S."/>
            <person name="Kiss E."/>
            <person name="Kuo A."/>
            <person name="Drula E."/>
            <person name="Kohler A."/>
            <person name="Sanchez-Garcia M."/>
            <person name="Morin E."/>
            <person name="Andreopoulos B."/>
            <person name="Barry K.W."/>
            <person name="Bonito G."/>
            <person name="Buee M."/>
            <person name="Carver A."/>
            <person name="Chen C."/>
            <person name="Cichocki N."/>
            <person name="Clum A."/>
            <person name="Culley D."/>
            <person name="Crous P.W."/>
            <person name="Fauchery L."/>
            <person name="Girlanda M."/>
            <person name="Hayes R.D."/>
            <person name="Keri Z."/>
            <person name="LaButti K."/>
            <person name="Lipzen A."/>
            <person name="Lombard V."/>
            <person name="Magnuson J."/>
            <person name="Maillard F."/>
            <person name="Murat C."/>
            <person name="Nolan M."/>
            <person name="Ohm R.A."/>
            <person name="Pangilinan J."/>
            <person name="Pereira M.F."/>
            <person name="Perotto S."/>
            <person name="Peter M."/>
            <person name="Pfister S."/>
            <person name="Riley R."/>
            <person name="Sitrit Y."/>
            <person name="Stielow J.B."/>
            <person name="Szollosi G."/>
            <person name="Zifcakova L."/>
            <person name="Stursova M."/>
            <person name="Spatafora J.W."/>
            <person name="Tedersoo L."/>
            <person name="Vaario L.M."/>
            <person name="Yamada A."/>
            <person name="Yan M."/>
            <person name="Wang P."/>
            <person name="Xu J."/>
            <person name="Bruns T."/>
            <person name="Baldrian P."/>
            <person name="Vilgalys R."/>
            <person name="Dunand C."/>
            <person name="Henrissat B."/>
            <person name="Grigoriev I.V."/>
            <person name="Hibbett D."/>
            <person name="Nagy L.G."/>
            <person name="Martin F.M."/>
        </authorList>
    </citation>
    <scope>NUCLEOTIDE SEQUENCE</scope>
    <source>
        <strain evidence="2">UH-Tt-Lm1</strain>
    </source>
</reference>
<organism evidence="2 3">
    <name type="scientific">Thelephora terrestris</name>
    <dbReference type="NCBI Taxonomy" id="56493"/>
    <lineage>
        <taxon>Eukaryota</taxon>
        <taxon>Fungi</taxon>
        <taxon>Dikarya</taxon>
        <taxon>Basidiomycota</taxon>
        <taxon>Agaricomycotina</taxon>
        <taxon>Agaricomycetes</taxon>
        <taxon>Thelephorales</taxon>
        <taxon>Thelephoraceae</taxon>
        <taxon>Thelephora</taxon>
    </lineage>
</organism>
<gene>
    <name evidence="2" type="ORF">BJ322DRAFT_773678</name>
</gene>
<accession>A0A9P6L7N1</accession>
<evidence type="ECO:0000313" key="3">
    <source>
        <dbReference type="Proteomes" id="UP000736335"/>
    </source>
</evidence>
<feature type="chain" id="PRO_5040191453" evidence="1">
    <location>
        <begin position="21"/>
        <end position="232"/>
    </location>
</feature>
<reference evidence="2" key="2">
    <citation type="submission" date="2020-11" db="EMBL/GenBank/DDBJ databases">
        <authorList>
            <consortium name="DOE Joint Genome Institute"/>
            <person name="Kuo A."/>
            <person name="Miyauchi S."/>
            <person name="Kiss E."/>
            <person name="Drula E."/>
            <person name="Kohler A."/>
            <person name="Sanchez-Garcia M."/>
            <person name="Andreopoulos B."/>
            <person name="Barry K.W."/>
            <person name="Bonito G."/>
            <person name="Buee M."/>
            <person name="Carver A."/>
            <person name="Chen C."/>
            <person name="Cichocki N."/>
            <person name="Clum A."/>
            <person name="Culley D."/>
            <person name="Crous P.W."/>
            <person name="Fauchery L."/>
            <person name="Girlanda M."/>
            <person name="Hayes R."/>
            <person name="Keri Z."/>
            <person name="Labutti K."/>
            <person name="Lipzen A."/>
            <person name="Lombard V."/>
            <person name="Magnuson J."/>
            <person name="Maillard F."/>
            <person name="Morin E."/>
            <person name="Murat C."/>
            <person name="Nolan M."/>
            <person name="Ohm R."/>
            <person name="Pangilinan J."/>
            <person name="Pereira M."/>
            <person name="Perotto S."/>
            <person name="Peter M."/>
            <person name="Riley R."/>
            <person name="Sitrit Y."/>
            <person name="Stielow B."/>
            <person name="Szollosi G."/>
            <person name="Zifcakova L."/>
            <person name="Stursova M."/>
            <person name="Spatafora J.W."/>
            <person name="Tedersoo L."/>
            <person name="Vaario L.-M."/>
            <person name="Yamada A."/>
            <person name="Yan M."/>
            <person name="Wang P."/>
            <person name="Xu J."/>
            <person name="Bruns T."/>
            <person name="Baldrian P."/>
            <person name="Vilgalys R."/>
            <person name="Henrissat B."/>
            <person name="Grigoriev I.V."/>
            <person name="Hibbett D."/>
            <person name="Nagy L.G."/>
            <person name="Martin F.M."/>
        </authorList>
    </citation>
    <scope>NUCLEOTIDE SEQUENCE</scope>
    <source>
        <strain evidence="2">UH-Tt-Lm1</strain>
    </source>
</reference>
<evidence type="ECO:0000313" key="2">
    <source>
        <dbReference type="EMBL" id="KAF9786186.1"/>
    </source>
</evidence>
<keyword evidence="1" id="KW-0732">Signal</keyword>
<dbReference type="Proteomes" id="UP000736335">
    <property type="component" value="Unassembled WGS sequence"/>
</dbReference>
<name>A0A9P6L7N1_9AGAM</name>
<sequence length="232" mass="26071">MITLFGGLWFHHMDLFGVKCLPLLLEKCAETLETLRLYPTDPYGEAFFAGEEVVDSTERSAAKSMCFNLSQNKLLRTLEITAESIVIAGDAAPGFLKTVLSSVASSGILEVVIIYRENDLGGWPPRQSCKPDPVYFPDYLLGLWRYPHQLMVFREMHSVRDFRLVFCVDVYGCMVDAGMELLGSIVEGGWVCGRYAYLACKPVVIYERRTIHTRFRDQDAGSGWETAFASAL</sequence>
<evidence type="ECO:0000256" key="1">
    <source>
        <dbReference type="SAM" id="SignalP"/>
    </source>
</evidence>
<comment type="caution">
    <text evidence="2">The sequence shown here is derived from an EMBL/GenBank/DDBJ whole genome shotgun (WGS) entry which is preliminary data.</text>
</comment>
<dbReference type="AlphaFoldDB" id="A0A9P6L7N1"/>
<protein>
    <submittedName>
        <fullName evidence="2">Uncharacterized protein</fullName>
    </submittedName>
</protein>
<keyword evidence="3" id="KW-1185">Reference proteome</keyword>
<feature type="signal peptide" evidence="1">
    <location>
        <begin position="1"/>
        <end position="20"/>
    </location>
</feature>